<evidence type="ECO:0000259" key="5">
    <source>
        <dbReference type="Pfam" id="PF25789"/>
    </source>
</evidence>
<evidence type="ECO:0000313" key="7">
    <source>
        <dbReference type="Proteomes" id="UP001583172"/>
    </source>
</evidence>
<protein>
    <submittedName>
        <fullName evidence="6">Uncharacterized protein</fullName>
    </submittedName>
</protein>
<comment type="caution">
    <text evidence="6">The sequence shown here is derived from an EMBL/GenBank/DDBJ whole genome shotgun (WGS) entry which is preliminary data.</text>
</comment>
<dbReference type="Pfam" id="PF25789">
    <property type="entry name" value="TPR_NAA35"/>
    <property type="match status" value="1"/>
</dbReference>
<accession>A0ABR3V8U2</accession>
<evidence type="ECO:0000256" key="3">
    <source>
        <dbReference type="ARBA" id="ARBA00022490"/>
    </source>
</evidence>
<feature type="domain" description="NAA35-like N-terminal" evidence="4">
    <location>
        <begin position="46"/>
        <end position="208"/>
    </location>
</feature>
<dbReference type="Proteomes" id="UP001583172">
    <property type="component" value="Unassembled WGS sequence"/>
</dbReference>
<keyword evidence="3" id="KW-0963">Cytoplasm</keyword>
<evidence type="ECO:0000256" key="1">
    <source>
        <dbReference type="ARBA" id="ARBA00004496"/>
    </source>
</evidence>
<dbReference type="EMBL" id="JAZGSY010000231">
    <property type="protein sequence ID" value="KAL1838197.1"/>
    <property type="molecule type" value="Genomic_DNA"/>
</dbReference>
<sequence>MEYYNPNSYPAFSAFEEPPPPAISSEGIIAEDITKRFRSAASTLEPGELVKDGYFSLFESVGALEIMDPKMDSGCLAPGESLYEDYDVTRPLLPSEVIGIIDQLLSFEVAWHLGYPLSQTLFTSVYIEKMVQLSPQNLEDADFIKDRPAGSPRDPMHTVLRAYCLGLLKSCHYVNERIKQEHSYEEEDFVTNTYSRSLLENLDRDMIREEIMAARKVIDDMKGELTDEVAHALGFRLELRTAFLRAIELSELRTNSDSLSVPWYQMQGVWESINKSRSLGTPVPDAFSAKIQRRLASTMPPRPIVQPTPEEAHENFKRMIADGIRVVNVLNYSDSQSLLNFVMTFQAQRPQPLVYIRSLLQSFLFHEMVILGRLSIRQILGDDLSITVLGRSVLLDPANDEIEAPQHPLFVISQQMELFRQRAAQSYLDIFRTFCQNRCRVRRTMFHALLDWESMQIDAQELDSRLQLQLKEKPLIYPPTNGVESYSLPLSSWTYLYKLRLMEWTVQLGFELDIYHPDELAGMYWYLGYLARTRAAHVERVQFFAARRAESEHNMSKTYTSLRPSQSQNYRSKPYLDLAALETAYTSDLADALSWLYAALLRLGLVRPPPRPYSTEALRYHQVRMKPFAGIGLPELPSHEAFARVVAQEGTSTPMLLEQAARAAKDARGKLEGMAKLKEKEAFAVGCHEAWLKGVKNATRAAIATVVAATSLGKVVQEKREGRVTVEVPKAEKAYHEWWIVPRVVEVRD</sequence>
<dbReference type="InterPro" id="IPR057983">
    <property type="entry name" value="NAA35-like_N"/>
</dbReference>
<dbReference type="InterPro" id="IPR057982">
    <property type="entry name" value="TPR_NAA35"/>
</dbReference>
<proteinExistence type="inferred from homology"/>
<dbReference type="Pfam" id="PF04112">
    <property type="entry name" value="Mak10"/>
    <property type="match status" value="1"/>
</dbReference>
<comment type="similarity">
    <text evidence="2">Belongs to the MAK10 family.</text>
</comment>
<reference evidence="6 7" key="1">
    <citation type="journal article" date="2024" name="Commun. Biol.">
        <title>Comparative genomic analysis of thermophilic fungi reveals convergent evolutionary adaptations and gene losses.</title>
        <authorList>
            <person name="Steindorff A.S."/>
            <person name="Aguilar-Pontes M.V."/>
            <person name="Robinson A.J."/>
            <person name="Andreopoulos B."/>
            <person name="LaButti K."/>
            <person name="Kuo A."/>
            <person name="Mondo S."/>
            <person name="Riley R."/>
            <person name="Otillar R."/>
            <person name="Haridas S."/>
            <person name="Lipzen A."/>
            <person name="Grimwood J."/>
            <person name="Schmutz J."/>
            <person name="Clum A."/>
            <person name="Reid I.D."/>
            <person name="Moisan M.C."/>
            <person name="Butler G."/>
            <person name="Nguyen T.T.M."/>
            <person name="Dewar K."/>
            <person name="Conant G."/>
            <person name="Drula E."/>
            <person name="Henrissat B."/>
            <person name="Hansel C."/>
            <person name="Singer S."/>
            <person name="Hutchinson M.I."/>
            <person name="de Vries R.P."/>
            <person name="Natvig D.O."/>
            <person name="Powell A.J."/>
            <person name="Tsang A."/>
            <person name="Grigoriev I.V."/>
        </authorList>
    </citation>
    <scope>NUCLEOTIDE SEQUENCE [LARGE SCALE GENOMIC DNA]</scope>
    <source>
        <strain evidence="6 7">CBS 620.91</strain>
    </source>
</reference>
<dbReference type="InterPro" id="IPR007244">
    <property type="entry name" value="Naa35_N"/>
</dbReference>
<evidence type="ECO:0000256" key="2">
    <source>
        <dbReference type="ARBA" id="ARBA00006289"/>
    </source>
</evidence>
<dbReference type="PANTHER" id="PTHR21373">
    <property type="entry name" value="GLUCOSE REPRESSIBLE PROTEIN MAK10"/>
    <property type="match status" value="1"/>
</dbReference>
<comment type="subcellular location">
    <subcellularLocation>
        <location evidence="1">Cytoplasm</location>
    </subcellularLocation>
</comment>
<gene>
    <name evidence="6" type="ORF">VTJ49DRAFT_2954</name>
</gene>
<name>A0ABR3V8U2_HUMIN</name>
<feature type="domain" description="NAA35-like TPR repeats" evidence="5">
    <location>
        <begin position="326"/>
        <end position="739"/>
    </location>
</feature>
<keyword evidence="7" id="KW-1185">Reference proteome</keyword>
<dbReference type="PANTHER" id="PTHR21373:SF0">
    <property type="entry name" value="N-ALPHA-ACETYLTRANSFERASE 35, NATC AUXILIARY SUBUNIT"/>
    <property type="match status" value="1"/>
</dbReference>
<evidence type="ECO:0000259" key="4">
    <source>
        <dbReference type="Pfam" id="PF04112"/>
    </source>
</evidence>
<organism evidence="6 7">
    <name type="scientific">Humicola insolens</name>
    <name type="common">Soft-rot fungus</name>
    <dbReference type="NCBI Taxonomy" id="85995"/>
    <lineage>
        <taxon>Eukaryota</taxon>
        <taxon>Fungi</taxon>
        <taxon>Dikarya</taxon>
        <taxon>Ascomycota</taxon>
        <taxon>Pezizomycotina</taxon>
        <taxon>Sordariomycetes</taxon>
        <taxon>Sordariomycetidae</taxon>
        <taxon>Sordariales</taxon>
        <taxon>Chaetomiaceae</taxon>
        <taxon>Mycothermus</taxon>
    </lineage>
</organism>
<evidence type="ECO:0000313" key="6">
    <source>
        <dbReference type="EMBL" id="KAL1838197.1"/>
    </source>
</evidence>